<dbReference type="SMART" id="SM00355">
    <property type="entry name" value="ZnF_C2H2"/>
    <property type="match status" value="3"/>
</dbReference>
<reference evidence="12 13" key="1">
    <citation type="journal article" date="2019" name="Nat. Ecol. Evol.">
        <title>Megaphylogeny resolves global patterns of mushroom evolution.</title>
        <authorList>
            <person name="Varga T."/>
            <person name="Krizsan K."/>
            <person name="Foldi C."/>
            <person name="Dima B."/>
            <person name="Sanchez-Garcia M."/>
            <person name="Sanchez-Ramirez S."/>
            <person name="Szollosi G.J."/>
            <person name="Szarkandi J.G."/>
            <person name="Papp V."/>
            <person name="Albert L."/>
            <person name="Andreopoulos W."/>
            <person name="Angelini C."/>
            <person name="Antonin V."/>
            <person name="Barry K.W."/>
            <person name="Bougher N.L."/>
            <person name="Buchanan P."/>
            <person name="Buyck B."/>
            <person name="Bense V."/>
            <person name="Catcheside P."/>
            <person name="Chovatia M."/>
            <person name="Cooper J."/>
            <person name="Damon W."/>
            <person name="Desjardin D."/>
            <person name="Finy P."/>
            <person name="Geml J."/>
            <person name="Haridas S."/>
            <person name="Hughes K."/>
            <person name="Justo A."/>
            <person name="Karasinski D."/>
            <person name="Kautmanova I."/>
            <person name="Kiss B."/>
            <person name="Kocsube S."/>
            <person name="Kotiranta H."/>
            <person name="LaButti K.M."/>
            <person name="Lechner B.E."/>
            <person name="Liimatainen K."/>
            <person name="Lipzen A."/>
            <person name="Lukacs Z."/>
            <person name="Mihaltcheva S."/>
            <person name="Morgado L.N."/>
            <person name="Niskanen T."/>
            <person name="Noordeloos M.E."/>
            <person name="Ohm R.A."/>
            <person name="Ortiz-Santana B."/>
            <person name="Ovrebo C."/>
            <person name="Racz N."/>
            <person name="Riley R."/>
            <person name="Savchenko A."/>
            <person name="Shiryaev A."/>
            <person name="Soop K."/>
            <person name="Spirin V."/>
            <person name="Szebenyi C."/>
            <person name="Tomsovsky M."/>
            <person name="Tulloss R.E."/>
            <person name="Uehling J."/>
            <person name="Grigoriev I.V."/>
            <person name="Vagvolgyi C."/>
            <person name="Papp T."/>
            <person name="Martin F.M."/>
            <person name="Miettinen O."/>
            <person name="Hibbett D.S."/>
            <person name="Nagy L.G."/>
        </authorList>
    </citation>
    <scope>NUCLEOTIDE SEQUENCE [LARGE SCALE GENOMIC DNA]</scope>
    <source>
        <strain evidence="12 13">CBS 121175</strain>
    </source>
</reference>
<sequence length="83" mass="9445">TCDLCDAPFARRGDFNRHKALHLGLKPYACNDCGKRFSQNSGLKTHLNIHTGAKPHRCNFEGCTRTFADPSSRTRHKRETHVH</sequence>
<feature type="domain" description="C2H2-type" evidence="11">
    <location>
        <begin position="56"/>
        <end position="83"/>
    </location>
</feature>
<evidence type="ECO:0000256" key="3">
    <source>
        <dbReference type="ARBA" id="ARBA00022737"/>
    </source>
</evidence>
<gene>
    <name evidence="12" type="ORF">FA15DRAFT_577051</name>
</gene>
<feature type="domain" description="C2H2-type" evidence="11">
    <location>
        <begin position="1"/>
        <end position="27"/>
    </location>
</feature>
<accession>A0A5C3KJ88</accession>
<dbReference type="InterPro" id="IPR050329">
    <property type="entry name" value="GLI_C2H2-zinc-finger"/>
</dbReference>
<dbReference type="EMBL" id="ML210303">
    <property type="protein sequence ID" value="TFK20341.1"/>
    <property type="molecule type" value="Genomic_DNA"/>
</dbReference>
<proteinExistence type="predicted"/>
<evidence type="ECO:0000256" key="8">
    <source>
        <dbReference type="ARBA" id="ARBA00023163"/>
    </source>
</evidence>
<keyword evidence="2" id="KW-0479">Metal-binding</keyword>
<evidence type="ECO:0000256" key="5">
    <source>
        <dbReference type="ARBA" id="ARBA00022833"/>
    </source>
</evidence>
<evidence type="ECO:0000256" key="7">
    <source>
        <dbReference type="ARBA" id="ARBA00023125"/>
    </source>
</evidence>
<dbReference type="PANTHER" id="PTHR19818:SF139">
    <property type="entry name" value="PAIR-RULE PROTEIN ODD-PAIRED"/>
    <property type="match status" value="1"/>
</dbReference>
<feature type="non-terminal residue" evidence="12">
    <location>
        <position position="1"/>
    </location>
</feature>
<evidence type="ECO:0000313" key="13">
    <source>
        <dbReference type="Proteomes" id="UP000307440"/>
    </source>
</evidence>
<keyword evidence="8" id="KW-0804">Transcription</keyword>
<dbReference type="FunFam" id="3.30.160.60:FF:000322">
    <property type="entry name" value="GDNF-inducible zinc finger protein 1"/>
    <property type="match status" value="1"/>
</dbReference>
<dbReference type="PANTHER" id="PTHR19818">
    <property type="entry name" value="ZINC FINGER PROTEIN ZIC AND GLI"/>
    <property type="match status" value="1"/>
</dbReference>
<protein>
    <recommendedName>
        <fullName evidence="11">C2H2-type domain-containing protein</fullName>
    </recommendedName>
</protein>
<dbReference type="GO" id="GO:0005634">
    <property type="term" value="C:nucleus"/>
    <property type="evidence" value="ECO:0007669"/>
    <property type="project" value="UniProtKB-SubCell"/>
</dbReference>
<dbReference type="SUPFAM" id="SSF57667">
    <property type="entry name" value="beta-beta-alpha zinc fingers"/>
    <property type="match status" value="2"/>
</dbReference>
<evidence type="ECO:0000259" key="11">
    <source>
        <dbReference type="PROSITE" id="PS50157"/>
    </source>
</evidence>
<dbReference type="Pfam" id="PF00096">
    <property type="entry name" value="zf-C2H2"/>
    <property type="match status" value="3"/>
</dbReference>
<dbReference type="GO" id="GO:0000981">
    <property type="term" value="F:DNA-binding transcription factor activity, RNA polymerase II-specific"/>
    <property type="evidence" value="ECO:0007669"/>
    <property type="project" value="TreeGrafter"/>
</dbReference>
<dbReference type="GO" id="GO:0000978">
    <property type="term" value="F:RNA polymerase II cis-regulatory region sequence-specific DNA binding"/>
    <property type="evidence" value="ECO:0007669"/>
    <property type="project" value="TreeGrafter"/>
</dbReference>
<evidence type="ECO:0000256" key="10">
    <source>
        <dbReference type="PROSITE-ProRule" id="PRU00042"/>
    </source>
</evidence>
<evidence type="ECO:0000256" key="6">
    <source>
        <dbReference type="ARBA" id="ARBA00023015"/>
    </source>
</evidence>
<dbReference type="GO" id="GO:0045944">
    <property type="term" value="P:positive regulation of transcription by RNA polymerase II"/>
    <property type="evidence" value="ECO:0007669"/>
    <property type="project" value="UniProtKB-ARBA"/>
</dbReference>
<evidence type="ECO:0000256" key="4">
    <source>
        <dbReference type="ARBA" id="ARBA00022771"/>
    </source>
</evidence>
<keyword evidence="13" id="KW-1185">Reference proteome</keyword>
<feature type="non-terminal residue" evidence="12">
    <location>
        <position position="83"/>
    </location>
</feature>
<keyword evidence="7" id="KW-0238">DNA-binding</keyword>
<keyword evidence="3" id="KW-0677">Repeat</keyword>
<evidence type="ECO:0000256" key="2">
    <source>
        <dbReference type="ARBA" id="ARBA00022723"/>
    </source>
</evidence>
<name>A0A5C3KJ88_COPMA</name>
<dbReference type="STRING" id="230819.A0A5C3KJ88"/>
<dbReference type="GO" id="GO:0008270">
    <property type="term" value="F:zinc ion binding"/>
    <property type="evidence" value="ECO:0007669"/>
    <property type="project" value="UniProtKB-KW"/>
</dbReference>
<dbReference type="AlphaFoldDB" id="A0A5C3KJ88"/>
<evidence type="ECO:0000256" key="9">
    <source>
        <dbReference type="ARBA" id="ARBA00023242"/>
    </source>
</evidence>
<dbReference type="PROSITE" id="PS00028">
    <property type="entry name" value="ZINC_FINGER_C2H2_1"/>
    <property type="match status" value="3"/>
</dbReference>
<keyword evidence="5" id="KW-0862">Zinc</keyword>
<dbReference type="OrthoDB" id="654211at2759"/>
<keyword evidence="4 10" id="KW-0863">Zinc-finger</keyword>
<dbReference type="InterPro" id="IPR013087">
    <property type="entry name" value="Znf_C2H2_type"/>
</dbReference>
<keyword evidence="9" id="KW-0539">Nucleus</keyword>
<dbReference type="InterPro" id="IPR036236">
    <property type="entry name" value="Znf_C2H2_sf"/>
</dbReference>
<keyword evidence="6" id="KW-0805">Transcription regulation</keyword>
<dbReference type="Proteomes" id="UP000307440">
    <property type="component" value="Unassembled WGS sequence"/>
</dbReference>
<dbReference type="PROSITE" id="PS50157">
    <property type="entry name" value="ZINC_FINGER_C2H2_2"/>
    <property type="match status" value="3"/>
</dbReference>
<dbReference type="Gene3D" id="3.30.160.60">
    <property type="entry name" value="Classic Zinc Finger"/>
    <property type="match status" value="3"/>
</dbReference>
<feature type="domain" description="C2H2-type" evidence="11">
    <location>
        <begin position="28"/>
        <end position="55"/>
    </location>
</feature>
<comment type="subcellular location">
    <subcellularLocation>
        <location evidence="1">Nucleus</location>
    </subcellularLocation>
</comment>
<evidence type="ECO:0000313" key="12">
    <source>
        <dbReference type="EMBL" id="TFK20341.1"/>
    </source>
</evidence>
<evidence type="ECO:0000256" key="1">
    <source>
        <dbReference type="ARBA" id="ARBA00004123"/>
    </source>
</evidence>
<organism evidence="12 13">
    <name type="scientific">Coprinopsis marcescibilis</name>
    <name type="common">Agaric fungus</name>
    <name type="synonym">Psathyrella marcescibilis</name>
    <dbReference type="NCBI Taxonomy" id="230819"/>
    <lineage>
        <taxon>Eukaryota</taxon>
        <taxon>Fungi</taxon>
        <taxon>Dikarya</taxon>
        <taxon>Basidiomycota</taxon>
        <taxon>Agaricomycotina</taxon>
        <taxon>Agaricomycetes</taxon>
        <taxon>Agaricomycetidae</taxon>
        <taxon>Agaricales</taxon>
        <taxon>Agaricineae</taxon>
        <taxon>Psathyrellaceae</taxon>
        <taxon>Coprinopsis</taxon>
    </lineage>
</organism>